<dbReference type="AlphaFoldDB" id="A0AAD5YCC9"/>
<evidence type="ECO:0000313" key="3">
    <source>
        <dbReference type="Proteomes" id="UP001212997"/>
    </source>
</evidence>
<feature type="region of interest" description="Disordered" evidence="1">
    <location>
        <begin position="184"/>
        <end position="207"/>
    </location>
</feature>
<feature type="region of interest" description="Disordered" evidence="1">
    <location>
        <begin position="126"/>
        <end position="159"/>
    </location>
</feature>
<proteinExistence type="predicted"/>
<dbReference type="InterPro" id="IPR042099">
    <property type="entry name" value="ANL_N_sf"/>
</dbReference>
<dbReference type="Gene3D" id="3.40.50.12780">
    <property type="entry name" value="N-terminal domain of ligase-like"/>
    <property type="match status" value="1"/>
</dbReference>
<evidence type="ECO:0000313" key="2">
    <source>
        <dbReference type="EMBL" id="KAJ3474355.1"/>
    </source>
</evidence>
<sequence>MEMILTPKEECILHIAQTNPMLTSVRFGDEVWSYSTLWKRVLGLAIKIGQVADSKKAVGIHMGMEPEFFTAVHATWLSGHGVVLLNPDWTDFETRTVIVQGNVGVILYALFTPSGDFNDVPQYTTSELYGPEGPPETVGSPRSLRAGGSARAGTDAESGDNMVQVGDEFWVSAPIVEALEKVLADQDSSEQPVQQGSDAPTLDISSPSEWADLVPDQVSEVAISIAEQVSILSKSARPVSIDMPLDLWHLDDDAIMQLYHWLRTCYDWEGSLEKLSERDITPETLAYEIVDVWDFEGHPGLHGYTWAIEDADDVHNAIQEVDLGDGVWDDECDGPSRPVPEPSPISQQVIPTICVSPVVEDAPPSRLEGFKQHRRRLTHKDLPALNLSPKAAPKDFLDVPTSSAIFSPPPGSASKKTDDDLNIGMAPYEVWSGKKTGLIMGLLALGSLMSPPPTPHPTPISFGMPHQLESTLRTRRDLPPLNLSLDSPSVVYPNAPYIEIYSSTPAESSSRDIGDLGSGSLSALLSATSSVAGLLSPWLEVVRFHGVEPVQSPWVADLPSSSCLGGGEFDSERMSMDSGGGGRFPRSARSAF</sequence>
<dbReference type="SUPFAM" id="SSF56801">
    <property type="entry name" value="Acetyl-CoA synthetase-like"/>
    <property type="match status" value="1"/>
</dbReference>
<gene>
    <name evidence="2" type="ORF">NLI96_g12502</name>
</gene>
<keyword evidence="3" id="KW-1185">Reference proteome</keyword>
<reference evidence="2" key="1">
    <citation type="submission" date="2022-07" db="EMBL/GenBank/DDBJ databases">
        <title>Genome Sequence of Physisporinus lineatus.</title>
        <authorList>
            <person name="Buettner E."/>
        </authorList>
    </citation>
    <scope>NUCLEOTIDE SEQUENCE</scope>
    <source>
        <strain evidence="2">VT162</strain>
    </source>
</reference>
<feature type="compositionally biased region" description="Polar residues" evidence="1">
    <location>
        <begin position="189"/>
        <end position="207"/>
    </location>
</feature>
<protein>
    <submittedName>
        <fullName evidence="2">Uncharacterized protein</fullName>
    </submittedName>
</protein>
<feature type="region of interest" description="Disordered" evidence="1">
    <location>
        <begin position="566"/>
        <end position="592"/>
    </location>
</feature>
<comment type="caution">
    <text evidence="2">The sequence shown here is derived from an EMBL/GenBank/DDBJ whole genome shotgun (WGS) entry which is preliminary data.</text>
</comment>
<name>A0AAD5YCC9_9APHY</name>
<dbReference type="Proteomes" id="UP001212997">
    <property type="component" value="Unassembled WGS sequence"/>
</dbReference>
<evidence type="ECO:0000256" key="1">
    <source>
        <dbReference type="SAM" id="MobiDB-lite"/>
    </source>
</evidence>
<dbReference type="EMBL" id="JANAWD010001084">
    <property type="protein sequence ID" value="KAJ3474355.1"/>
    <property type="molecule type" value="Genomic_DNA"/>
</dbReference>
<organism evidence="2 3">
    <name type="scientific">Meripilus lineatus</name>
    <dbReference type="NCBI Taxonomy" id="2056292"/>
    <lineage>
        <taxon>Eukaryota</taxon>
        <taxon>Fungi</taxon>
        <taxon>Dikarya</taxon>
        <taxon>Basidiomycota</taxon>
        <taxon>Agaricomycotina</taxon>
        <taxon>Agaricomycetes</taxon>
        <taxon>Polyporales</taxon>
        <taxon>Meripilaceae</taxon>
        <taxon>Meripilus</taxon>
    </lineage>
</organism>
<accession>A0AAD5YCC9</accession>